<dbReference type="PANTHER" id="PTHR35399:SF2">
    <property type="entry name" value="DUF839 DOMAIN-CONTAINING PROTEIN"/>
    <property type="match status" value="1"/>
</dbReference>
<proteinExistence type="predicted"/>
<dbReference type="AlphaFoldDB" id="A0A2K9LMT2"/>
<organism evidence="3 4">
    <name type="scientific">Ketobacter alkanivorans</name>
    <dbReference type="NCBI Taxonomy" id="1917421"/>
    <lineage>
        <taxon>Bacteria</taxon>
        <taxon>Pseudomonadati</taxon>
        <taxon>Pseudomonadota</taxon>
        <taxon>Gammaproteobacteria</taxon>
        <taxon>Pseudomonadales</taxon>
        <taxon>Ketobacteraceae</taxon>
        <taxon>Ketobacter</taxon>
    </lineage>
</organism>
<evidence type="ECO:0000256" key="2">
    <source>
        <dbReference type="SAM" id="Phobius"/>
    </source>
</evidence>
<keyword evidence="2" id="KW-0472">Membrane</keyword>
<feature type="compositionally biased region" description="Acidic residues" evidence="1">
    <location>
        <begin position="1"/>
        <end position="11"/>
    </location>
</feature>
<dbReference type="RefSeq" id="WP_101895023.1">
    <property type="nucleotide sequence ID" value="NZ_CP022684.1"/>
</dbReference>
<feature type="transmembrane region" description="Helical" evidence="2">
    <location>
        <begin position="35"/>
        <end position="54"/>
    </location>
</feature>
<dbReference type="InterPro" id="IPR011042">
    <property type="entry name" value="6-blade_b-propeller_TolB-like"/>
</dbReference>
<gene>
    <name evidence="3" type="ORF">Kalk_14985</name>
</gene>
<dbReference type="Pfam" id="PF05787">
    <property type="entry name" value="PhoX"/>
    <property type="match status" value="1"/>
</dbReference>
<protein>
    <submittedName>
        <fullName evidence="3">Phosphatase</fullName>
    </submittedName>
</protein>
<keyword evidence="2" id="KW-1133">Transmembrane helix</keyword>
<dbReference type="Proteomes" id="UP000235116">
    <property type="component" value="Chromosome"/>
</dbReference>
<dbReference type="EMBL" id="CP022684">
    <property type="protein sequence ID" value="AUM13648.1"/>
    <property type="molecule type" value="Genomic_DNA"/>
</dbReference>
<name>A0A2K9LMT2_9GAMM</name>
<dbReference type="SUPFAM" id="SSF63829">
    <property type="entry name" value="Calcium-dependent phosphotriesterase"/>
    <property type="match status" value="1"/>
</dbReference>
<evidence type="ECO:0000313" key="3">
    <source>
        <dbReference type="EMBL" id="AUM13648.1"/>
    </source>
</evidence>
<evidence type="ECO:0000256" key="1">
    <source>
        <dbReference type="SAM" id="MobiDB-lite"/>
    </source>
</evidence>
<reference evidence="4" key="1">
    <citation type="submission" date="2017-08" db="EMBL/GenBank/DDBJ databases">
        <title>Direct submision.</title>
        <authorList>
            <person name="Kim S.-J."/>
            <person name="Rhee S.-K."/>
        </authorList>
    </citation>
    <scope>NUCLEOTIDE SEQUENCE [LARGE SCALE GENOMIC DNA]</scope>
    <source>
        <strain evidence="4">GI5</strain>
    </source>
</reference>
<evidence type="ECO:0000313" key="4">
    <source>
        <dbReference type="Proteomes" id="UP000235116"/>
    </source>
</evidence>
<keyword evidence="2" id="KW-0812">Transmembrane</keyword>
<dbReference type="OrthoDB" id="9801383at2"/>
<dbReference type="InterPro" id="IPR006311">
    <property type="entry name" value="TAT_signal"/>
</dbReference>
<dbReference type="InterPro" id="IPR008557">
    <property type="entry name" value="PhoX"/>
</dbReference>
<dbReference type="PANTHER" id="PTHR35399">
    <property type="entry name" value="SLR8030 PROTEIN"/>
    <property type="match status" value="1"/>
</dbReference>
<feature type="region of interest" description="Disordered" evidence="1">
    <location>
        <begin position="1"/>
        <end position="20"/>
    </location>
</feature>
<dbReference type="PROSITE" id="PS51318">
    <property type="entry name" value="TAT"/>
    <property type="match status" value="1"/>
</dbReference>
<keyword evidence="4" id="KW-1185">Reference proteome</keyword>
<dbReference type="KEGG" id="kak:Kalk_14985"/>
<accession>A0A2K9LMT2</accession>
<dbReference type="Gene3D" id="2.120.10.30">
    <property type="entry name" value="TolB, C-terminal domain"/>
    <property type="match status" value="1"/>
</dbReference>
<sequence length="627" mass="68655">MKDELQYDNDNEISNPTDNRPFEDILQASLGRRKVLMGGMGLAAASFVAAPSLASAGHRHWPERKPLIGFTPVALEDGSGAMPSISADYEYDVMIPWGEPLEPSGPAFSWPPKAADQAKQIGIGHDGMAYFPIDQKEWALFGNKFNRGNKHRRGNRHGMLAINHEFGGNHHVLGKSAPESLEEVRTSQHAHGVSIVEIKQGRNKWRQVESKNARRIHVNTPVTFSGPAAGHALLQTPAGNIPLGTVNNCSSGATPWGTYLTCEENFNGYFGATNKEQTWSPTESHNRYGFSRGGFGYGWEKFDARFDLSNPDYRNEENRFGWVVEIDPFDATQTPVKRTALGRVKHEGATSVIGHNGRAVVYMGDDQRFDYIYKFVSADHYKKMLAAGKSPLDEGVLYVARFNEDGSGDWLPLTLDNADLAARFADMGELLVNTRIAADIVGATPMDRPEWTTVAPNGDVYCTLTNNSRRTEADAANPLAPNPDGHIIRWHDADEHTGTTFKWDIFLIAETTHGTEESFASPDGLWADPDGRLFIQTDGGQKNGLNNQMLVADTTTGKLSRLLTGVYGDEITGIAVTPDRCTMFVNTQHPGNGDPSVTNFPAPQDGVTVPRDCTIVITKKDGGIIGS</sequence>